<evidence type="ECO:0000313" key="1">
    <source>
        <dbReference type="EMBL" id="CZF83147.1"/>
    </source>
</evidence>
<keyword evidence="2" id="KW-1185">Reference proteome</keyword>
<organism evidence="1 2">
    <name type="scientific">Grimontia marina</name>
    <dbReference type="NCBI Taxonomy" id="646534"/>
    <lineage>
        <taxon>Bacteria</taxon>
        <taxon>Pseudomonadati</taxon>
        <taxon>Pseudomonadota</taxon>
        <taxon>Gammaproteobacteria</taxon>
        <taxon>Vibrionales</taxon>
        <taxon>Vibrionaceae</taxon>
        <taxon>Grimontia</taxon>
    </lineage>
</organism>
<gene>
    <name evidence="1" type="ORF">GMA8713_02499</name>
</gene>
<dbReference type="AlphaFoldDB" id="A0A128F8K7"/>
<evidence type="ECO:0008006" key="3">
    <source>
        <dbReference type="Google" id="ProtNLM"/>
    </source>
</evidence>
<dbReference type="RefSeq" id="WP_062710059.1">
    <property type="nucleotide sequence ID" value="NZ_CAWRCI010000021.1"/>
</dbReference>
<dbReference type="Proteomes" id="UP000073601">
    <property type="component" value="Unassembled WGS sequence"/>
</dbReference>
<dbReference type="EMBL" id="FIZY01000021">
    <property type="protein sequence ID" value="CZF83147.1"/>
    <property type="molecule type" value="Genomic_DNA"/>
</dbReference>
<protein>
    <recommendedName>
        <fullName evidence="3">DNA-binding protein</fullName>
    </recommendedName>
</protein>
<name>A0A128F8K7_9GAMM</name>
<reference evidence="2" key="1">
    <citation type="submission" date="2016-02" db="EMBL/GenBank/DDBJ databases">
        <authorList>
            <person name="Rodrigo-Torres Lidia"/>
            <person name="Arahal R.David."/>
        </authorList>
    </citation>
    <scope>NUCLEOTIDE SEQUENCE [LARGE SCALE GENOMIC DNA]</scope>
    <source>
        <strain evidence="2">CECT 8713</strain>
    </source>
</reference>
<proteinExistence type="predicted"/>
<evidence type="ECO:0000313" key="2">
    <source>
        <dbReference type="Proteomes" id="UP000073601"/>
    </source>
</evidence>
<accession>A0A128F8K7</accession>
<sequence>MLSFTVAIPAPYMTYAEYARFTGMSKRLVEDWAALGKVIIAPKVLAGEKPLVNVIAMIEKASRETNEILGHAS</sequence>
<dbReference type="OrthoDB" id="5906098at2"/>